<keyword evidence="7" id="KW-0175">Coiled coil</keyword>
<dbReference type="Pfam" id="PF14602">
    <property type="entry name" value="Hexapep_2"/>
    <property type="match status" value="1"/>
</dbReference>
<dbReference type="NCBIfam" id="NF002060">
    <property type="entry name" value="PRK00892.1"/>
    <property type="match status" value="1"/>
</dbReference>
<dbReference type="InterPro" id="IPR007691">
    <property type="entry name" value="LpxD"/>
</dbReference>
<evidence type="ECO:0000259" key="8">
    <source>
        <dbReference type="Pfam" id="PF04613"/>
    </source>
</evidence>
<reference evidence="9" key="1">
    <citation type="submission" date="2018-06" db="EMBL/GenBank/DDBJ databases">
        <authorList>
            <person name="Zhirakovskaya E."/>
        </authorList>
    </citation>
    <scope>NUCLEOTIDE SEQUENCE</scope>
</reference>
<keyword evidence="5" id="KW-0443">Lipid metabolism</keyword>
<dbReference type="PROSITE" id="PS00101">
    <property type="entry name" value="HEXAPEP_TRANSFERASES"/>
    <property type="match status" value="2"/>
</dbReference>
<evidence type="ECO:0000256" key="3">
    <source>
        <dbReference type="ARBA" id="ARBA00022679"/>
    </source>
</evidence>
<proteinExistence type="inferred from homology"/>
<gene>
    <name evidence="9" type="ORF">MNBD_NITROSPIRAE01-1979</name>
</gene>
<dbReference type="PANTHER" id="PTHR43378:SF2">
    <property type="entry name" value="UDP-3-O-ACYLGLUCOSAMINE N-ACYLTRANSFERASE 1, MITOCHONDRIAL-RELATED"/>
    <property type="match status" value="1"/>
</dbReference>
<name>A0A3B1D9Y6_9ZZZZ</name>
<dbReference type="NCBIfam" id="TIGR01853">
    <property type="entry name" value="lipid_A_lpxD"/>
    <property type="match status" value="1"/>
</dbReference>
<evidence type="ECO:0000256" key="4">
    <source>
        <dbReference type="ARBA" id="ARBA00022737"/>
    </source>
</evidence>
<dbReference type="InterPro" id="IPR020573">
    <property type="entry name" value="UDP_GlcNAc_AcTrfase_non-rep"/>
</dbReference>
<dbReference type="HAMAP" id="MF_00523">
    <property type="entry name" value="LpxD"/>
    <property type="match status" value="1"/>
</dbReference>
<dbReference type="InterPro" id="IPR018357">
    <property type="entry name" value="Hexapep_transf_CS"/>
</dbReference>
<sequence>MKISLKKISKCLDGQIIGNEDLLLEGLASIDEATVGQVTFVSHPKYEKKAKETKASVVMTRKVIKGLSTTFLIVEDPYFSFAKLLTLFHPPRKKTPGVHASATLGEHLVIGTDAVIGPSVTLEDGVTIESNAQIGAGVFVGEGSSIGENSIIYPNVTILEGVKIGKRVIIHSGSVIGSDGFGFAFHGGKHHKIPQTGGVIIEDDVEIGANVTIDRAVMGQTIIGQGTKFDNLVQVGHNVKIGAHSILVAQVGISGSSQLGNYVTLAGQVGVAGHVKIGDQVIVGAKSGVTKDIPAAQTVSGFPPVPHKSWLKSQVALQQLPSLRSLVNELKRRVTQLEDKRVREKNDKEMA</sequence>
<keyword evidence="2" id="KW-0441">Lipid A biosynthesis</keyword>
<feature type="domain" description="UDP-3-O-[3-hydroxymyristoyl] glucosamine N-acyltransferase non-repeat region" evidence="8">
    <location>
        <begin position="21"/>
        <end position="87"/>
    </location>
</feature>
<evidence type="ECO:0000256" key="5">
    <source>
        <dbReference type="ARBA" id="ARBA00023098"/>
    </source>
</evidence>
<evidence type="ECO:0000256" key="2">
    <source>
        <dbReference type="ARBA" id="ARBA00022556"/>
    </source>
</evidence>
<accession>A0A3B1D9Y6</accession>
<keyword evidence="3 9" id="KW-0808">Transferase</keyword>
<dbReference type="SUPFAM" id="SSF51161">
    <property type="entry name" value="Trimeric LpxA-like enzymes"/>
    <property type="match status" value="1"/>
</dbReference>
<evidence type="ECO:0000256" key="6">
    <source>
        <dbReference type="ARBA" id="ARBA00023315"/>
    </source>
</evidence>
<evidence type="ECO:0000256" key="7">
    <source>
        <dbReference type="SAM" id="Coils"/>
    </source>
</evidence>
<dbReference type="GO" id="GO:0103118">
    <property type="term" value="F:UDP-3-O-[(3R)-3-hydroxyacyl]-glucosamine N-acyltransferase activity"/>
    <property type="evidence" value="ECO:0007669"/>
    <property type="project" value="UniProtKB-EC"/>
</dbReference>
<organism evidence="9">
    <name type="scientific">hydrothermal vent metagenome</name>
    <dbReference type="NCBI Taxonomy" id="652676"/>
    <lineage>
        <taxon>unclassified sequences</taxon>
        <taxon>metagenomes</taxon>
        <taxon>ecological metagenomes</taxon>
    </lineage>
</organism>
<feature type="coiled-coil region" evidence="7">
    <location>
        <begin position="320"/>
        <end position="347"/>
    </location>
</feature>
<keyword evidence="4" id="KW-0677">Repeat</keyword>
<evidence type="ECO:0000313" key="9">
    <source>
        <dbReference type="EMBL" id="VAX31640.1"/>
    </source>
</evidence>
<dbReference type="AlphaFoldDB" id="A0A3B1D9Y6"/>
<dbReference type="Gene3D" id="2.160.10.10">
    <property type="entry name" value="Hexapeptide repeat proteins"/>
    <property type="match status" value="1"/>
</dbReference>
<keyword evidence="1" id="KW-0444">Lipid biosynthesis</keyword>
<dbReference type="PANTHER" id="PTHR43378">
    <property type="entry name" value="UDP-3-O-ACYLGLUCOSAMINE N-ACYLTRANSFERASE"/>
    <property type="match status" value="1"/>
</dbReference>
<dbReference type="GO" id="GO:0016020">
    <property type="term" value="C:membrane"/>
    <property type="evidence" value="ECO:0007669"/>
    <property type="project" value="GOC"/>
</dbReference>
<evidence type="ECO:0000256" key="1">
    <source>
        <dbReference type="ARBA" id="ARBA00022516"/>
    </source>
</evidence>
<keyword evidence="6 9" id="KW-0012">Acyltransferase</keyword>
<dbReference type="InterPro" id="IPR001451">
    <property type="entry name" value="Hexapep"/>
</dbReference>
<dbReference type="GO" id="GO:0016410">
    <property type="term" value="F:N-acyltransferase activity"/>
    <property type="evidence" value="ECO:0007669"/>
    <property type="project" value="InterPro"/>
</dbReference>
<dbReference type="EC" id="2.3.1.191" evidence="9"/>
<dbReference type="CDD" id="cd03352">
    <property type="entry name" value="LbH_LpxD"/>
    <property type="match status" value="1"/>
</dbReference>
<dbReference type="Pfam" id="PF04613">
    <property type="entry name" value="LpxD"/>
    <property type="match status" value="1"/>
</dbReference>
<dbReference type="EMBL" id="UOGF01000077">
    <property type="protein sequence ID" value="VAX31640.1"/>
    <property type="molecule type" value="Genomic_DNA"/>
</dbReference>
<dbReference type="GO" id="GO:0009245">
    <property type="term" value="P:lipid A biosynthetic process"/>
    <property type="evidence" value="ECO:0007669"/>
    <property type="project" value="UniProtKB-KW"/>
</dbReference>
<dbReference type="Pfam" id="PF00132">
    <property type="entry name" value="Hexapep"/>
    <property type="match status" value="2"/>
</dbReference>
<protein>
    <submittedName>
        <fullName evidence="9">UDP-3-O-[3-hydroxymyristoyl] glucosamine N-acyltransferase</fullName>
        <ecNumber evidence="9">2.3.1.191</ecNumber>
    </submittedName>
</protein>
<dbReference type="Gene3D" id="3.40.1390.10">
    <property type="entry name" value="MurE/MurF, N-terminal domain"/>
    <property type="match status" value="1"/>
</dbReference>
<dbReference type="InterPro" id="IPR011004">
    <property type="entry name" value="Trimer_LpxA-like_sf"/>
</dbReference>